<evidence type="ECO:0000313" key="4">
    <source>
        <dbReference type="Proteomes" id="UP000541770"/>
    </source>
</evidence>
<evidence type="ECO:0000259" key="1">
    <source>
        <dbReference type="SMART" id="SM00507"/>
    </source>
</evidence>
<dbReference type="Gene3D" id="1.10.30.50">
    <property type="match status" value="1"/>
</dbReference>
<dbReference type="InterPro" id="IPR003615">
    <property type="entry name" value="HNH_nuc"/>
</dbReference>
<dbReference type="GO" id="GO:0004519">
    <property type="term" value="F:endonuclease activity"/>
    <property type="evidence" value="ECO:0007669"/>
    <property type="project" value="UniProtKB-KW"/>
</dbReference>
<sequence>MSKSISPFKRVKVYAKTNGHCAYCGDNLCEEDFHIDHVFPKSLGGSNDLGNLMPSCHSCNASKGTKTLEHYRMYLTAKKVTGVAIFGHSQLMYLKDAGAFPVLGFDKEHRFHFEVMA</sequence>
<dbReference type="Proteomes" id="UP000825591">
    <property type="component" value="Chromosome"/>
</dbReference>
<dbReference type="CDD" id="cd00085">
    <property type="entry name" value="HNHc"/>
    <property type="match status" value="1"/>
</dbReference>
<dbReference type="InterPro" id="IPR052892">
    <property type="entry name" value="NA-targeting_endonuclease"/>
</dbReference>
<dbReference type="RefSeq" id="WP_036986364.1">
    <property type="nucleotide sequence ID" value="NZ_CP081966.1"/>
</dbReference>
<keyword evidence="2" id="KW-0540">Nuclease</keyword>
<dbReference type="Proteomes" id="UP000541770">
    <property type="component" value="Unassembled WGS sequence"/>
</dbReference>
<feature type="domain" description="HNH nuclease" evidence="1">
    <location>
        <begin position="8"/>
        <end position="61"/>
    </location>
</feature>
<evidence type="ECO:0000313" key="2">
    <source>
        <dbReference type="EMBL" id="MBA6068380.1"/>
    </source>
</evidence>
<accession>A0A7W2K0A3</accession>
<evidence type="ECO:0000313" key="5">
    <source>
        <dbReference type="Proteomes" id="UP000825591"/>
    </source>
</evidence>
<dbReference type="PANTHER" id="PTHR33877:SF2">
    <property type="entry name" value="OS07G0170200 PROTEIN"/>
    <property type="match status" value="1"/>
</dbReference>
<organism evidence="2 4">
    <name type="scientific">Pseudomonas mosselii</name>
    <dbReference type="NCBI Taxonomy" id="78327"/>
    <lineage>
        <taxon>Bacteria</taxon>
        <taxon>Pseudomonadati</taxon>
        <taxon>Pseudomonadota</taxon>
        <taxon>Gammaproteobacteria</taxon>
        <taxon>Pseudomonadales</taxon>
        <taxon>Pseudomonadaceae</taxon>
        <taxon>Pseudomonas</taxon>
    </lineage>
</organism>
<dbReference type="Pfam" id="PF14279">
    <property type="entry name" value="HNH_5"/>
    <property type="match status" value="1"/>
</dbReference>
<dbReference type="SMART" id="SM00507">
    <property type="entry name" value="HNHc"/>
    <property type="match status" value="1"/>
</dbReference>
<dbReference type="EMBL" id="CP081966">
    <property type="protein sequence ID" value="QZP24158.1"/>
    <property type="molecule type" value="Genomic_DNA"/>
</dbReference>
<dbReference type="InterPro" id="IPR029471">
    <property type="entry name" value="HNH_5"/>
</dbReference>
<proteinExistence type="predicted"/>
<reference evidence="3 5" key="2">
    <citation type="submission" date="2021-08" db="EMBL/GenBank/DDBJ databases">
        <title>Bactericidal Effect of Pseudomonas oryziphila sp. nov., a novel Pseudomonas Species Against Xanthomonas oryzae Reduces Disease Severity of Bacterial Leaf Streak of Rice.</title>
        <authorList>
            <person name="Yang R."/>
            <person name="Li S."/>
            <person name="Li Y."/>
            <person name="Yan Y."/>
            <person name="Fang Y."/>
            <person name="Zou L."/>
            <person name="Chen G."/>
        </authorList>
    </citation>
    <scope>NUCLEOTIDE SEQUENCE [LARGE SCALE GENOMIC DNA]</scope>
    <source>
        <strain evidence="3 5">DSM 17497</strain>
    </source>
</reference>
<dbReference type="EMBL" id="JACGDE010000030">
    <property type="protein sequence ID" value="MBA6068380.1"/>
    <property type="molecule type" value="Genomic_DNA"/>
</dbReference>
<keyword evidence="2" id="KW-0255">Endonuclease</keyword>
<name>A0A7W2K0A3_9PSED</name>
<protein>
    <submittedName>
        <fullName evidence="2">HNH endonuclease</fullName>
    </submittedName>
</protein>
<dbReference type="PANTHER" id="PTHR33877">
    <property type="entry name" value="SLL1193 PROTEIN"/>
    <property type="match status" value="1"/>
</dbReference>
<keyword evidence="2" id="KW-0378">Hydrolase</keyword>
<gene>
    <name evidence="2" type="ORF">H4C75_26940</name>
    <name evidence="3" type="ORF">K5H97_15035</name>
</gene>
<evidence type="ECO:0000313" key="3">
    <source>
        <dbReference type="EMBL" id="QZP24158.1"/>
    </source>
</evidence>
<keyword evidence="5" id="KW-1185">Reference proteome</keyword>
<reference evidence="2 4" key="1">
    <citation type="submission" date="2020-07" db="EMBL/GenBank/DDBJ databases">
        <title>Diversity of carbapenemase encoding genes among Pseudomonas putida group clinical isolates in a tertiary Brazilian hospital.</title>
        <authorList>
            <person name="Alberto-Lei F."/>
            <person name="Nodari C.S."/>
            <person name="Streling A.P."/>
            <person name="Paulino J.T."/>
            <person name="Bessa-Neto F.O."/>
            <person name="Cayo R."/>
            <person name="Gales A.C."/>
        </authorList>
    </citation>
    <scope>NUCLEOTIDE SEQUENCE [LARGE SCALE GENOMIC DNA]</scope>
    <source>
        <strain evidence="2 4">14802</strain>
    </source>
</reference>
<dbReference type="AlphaFoldDB" id="A0A7W2K0A3"/>